<dbReference type="Gene3D" id="1.20.1250.20">
    <property type="entry name" value="MFS general substrate transporter like domains"/>
    <property type="match status" value="2"/>
</dbReference>
<comment type="subcellular location">
    <subcellularLocation>
        <location evidence="1">Membrane</location>
        <topology evidence="1">Multi-pass membrane protein</topology>
    </subcellularLocation>
</comment>
<evidence type="ECO:0000256" key="2">
    <source>
        <dbReference type="ARBA" id="ARBA00022448"/>
    </source>
</evidence>
<dbReference type="SUPFAM" id="SSF103473">
    <property type="entry name" value="MFS general substrate transporter"/>
    <property type="match status" value="1"/>
</dbReference>
<dbReference type="PANTHER" id="PTHR23504:SF15">
    <property type="entry name" value="MAJOR FACILITATOR SUPERFAMILY (MFS) PROFILE DOMAIN-CONTAINING PROTEIN"/>
    <property type="match status" value="1"/>
</dbReference>
<dbReference type="Pfam" id="PF07690">
    <property type="entry name" value="MFS_1"/>
    <property type="match status" value="1"/>
</dbReference>
<feature type="domain" description="Major facilitator superfamily (MFS) profile" evidence="7">
    <location>
        <begin position="26"/>
        <end position="592"/>
    </location>
</feature>
<organism evidence="8 9">
    <name type="scientific">Tieghemiomyces parasiticus</name>
    <dbReference type="NCBI Taxonomy" id="78921"/>
    <lineage>
        <taxon>Eukaryota</taxon>
        <taxon>Fungi</taxon>
        <taxon>Fungi incertae sedis</taxon>
        <taxon>Zoopagomycota</taxon>
        <taxon>Kickxellomycotina</taxon>
        <taxon>Dimargaritomycetes</taxon>
        <taxon>Dimargaritales</taxon>
        <taxon>Dimargaritaceae</taxon>
        <taxon>Tieghemiomyces</taxon>
    </lineage>
</organism>
<proteinExistence type="predicted"/>
<feature type="transmembrane region" description="Helical" evidence="6">
    <location>
        <begin position="98"/>
        <end position="124"/>
    </location>
</feature>
<dbReference type="GO" id="GO:0022857">
    <property type="term" value="F:transmembrane transporter activity"/>
    <property type="evidence" value="ECO:0007669"/>
    <property type="project" value="InterPro"/>
</dbReference>
<gene>
    <name evidence="8" type="ORF">IWQ60_007841</name>
</gene>
<dbReference type="CDD" id="cd17330">
    <property type="entry name" value="MFS_SLC46_TetA_like"/>
    <property type="match status" value="1"/>
</dbReference>
<keyword evidence="4 6" id="KW-1133">Transmembrane helix</keyword>
<comment type="caution">
    <text evidence="8">The sequence shown here is derived from an EMBL/GenBank/DDBJ whole genome shotgun (WGS) entry which is preliminary data.</text>
</comment>
<sequence length="600" mass="65227">MTATTVTVKLSTPSEAVPMTPLPWRQLGILSLVSITEPIHFTLVFPFIYFMVRDLQVSDDIRYVGFYVGILAAAFSVAQLATSMAWGILSDRIGRRPVLLIGVAGSIVCPILFGMSQTFAWAVVMRLAWGMLNGNTSTIKTMVGELTDESNQAKGFATLPLCWNIGCVIGPVLGGLLSNPVQNLPWLFGSSVLFKTFPYLLPCMCCSALSFLAWVFNYLYLEETMDDRPFRDDDGNATEEEEAGIVEYQEVMEEGQLIPEADGYPFYGSVHHSTSSGGGDHISCTVSSHSADTLPDETSTLLAHASTMIQLSAGTMVDSTALHDPLSLSGATTPTNTVIRTDLPSKTYGAHRHSSKDSAPSASVGLSIALTGDRLRCTIGYALVALLTVMIDEMFPIWAATQPRLGGMGMSSRAIGGALSTAGFLVIYLQIYLYPKAQLIWGTLRCFQYGVALCAVVFPCFAVLHRLEFIDPVVAPIVHLLGNDGLKVFTWVVMLGLLTLKEWCGVLYYTSICILINNSVPDRRYLGTVNSVSYSAASFARTIGPAISGMLWTWSLTSGYPFPFNYNCIFVATGTLALITYLLSLTWDARLDRRAFSKSA</sequence>
<evidence type="ECO:0000256" key="1">
    <source>
        <dbReference type="ARBA" id="ARBA00004141"/>
    </source>
</evidence>
<feature type="transmembrane region" description="Helical" evidence="6">
    <location>
        <begin position="531"/>
        <end position="552"/>
    </location>
</feature>
<name>A0A9W8A333_9FUNG</name>
<feature type="transmembrane region" description="Helical" evidence="6">
    <location>
        <begin position="564"/>
        <end position="584"/>
    </location>
</feature>
<dbReference type="InterPro" id="IPR020846">
    <property type="entry name" value="MFS_dom"/>
</dbReference>
<evidence type="ECO:0000256" key="3">
    <source>
        <dbReference type="ARBA" id="ARBA00022692"/>
    </source>
</evidence>
<evidence type="ECO:0000256" key="5">
    <source>
        <dbReference type="ARBA" id="ARBA00023136"/>
    </source>
</evidence>
<dbReference type="AlphaFoldDB" id="A0A9W8A333"/>
<keyword evidence="3 6" id="KW-0812">Transmembrane</keyword>
<dbReference type="Proteomes" id="UP001150569">
    <property type="component" value="Unassembled WGS sequence"/>
</dbReference>
<keyword evidence="9" id="KW-1185">Reference proteome</keyword>
<dbReference type="GO" id="GO:0016020">
    <property type="term" value="C:membrane"/>
    <property type="evidence" value="ECO:0007669"/>
    <property type="project" value="UniProtKB-SubCell"/>
</dbReference>
<evidence type="ECO:0000259" key="7">
    <source>
        <dbReference type="PROSITE" id="PS50850"/>
    </source>
</evidence>
<evidence type="ECO:0000256" key="4">
    <source>
        <dbReference type="ARBA" id="ARBA00022989"/>
    </source>
</evidence>
<dbReference type="InterPro" id="IPR011701">
    <property type="entry name" value="MFS"/>
</dbReference>
<accession>A0A9W8A333</accession>
<feature type="transmembrane region" description="Helical" evidence="6">
    <location>
        <begin position="446"/>
        <end position="464"/>
    </location>
</feature>
<evidence type="ECO:0000256" key="6">
    <source>
        <dbReference type="SAM" id="Phobius"/>
    </source>
</evidence>
<keyword evidence="2" id="KW-0813">Transport</keyword>
<reference evidence="8" key="1">
    <citation type="submission" date="2022-07" db="EMBL/GenBank/DDBJ databases">
        <title>Phylogenomic reconstructions and comparative analyses of Kickxellomycotina fungi.</title>
        <authorList>
            <person name="Reynolds N.K."/>
            <person name="Stajich J.E."/>
            <person name="Barry K."/>
            <person name="Grigoriev I.V."/>
            <person name="Crous P."/>
            <person name="Smith M.E."/>
        </authorList>
    </citation>
    <scope>NUCLEOTIDE SEQUENCE</scope>
    <source>
        <strain evidence="8">RSA 861</strain>
    </source>
</reference>
<feature type="transmembrane region" description="Helical" evidence="6">
    <location>
        <begin position="27"/>
        <end position="52"/>
    </location>
</feature>
<dbReference type="PRINTS" id="PR01035">
    <property type="entry name" value="TCRTETA"/>
</dbReference>
<keyword evidence="5 6" id="KW-0472">Membrane</keyword>
<feature type="transmembrane region" description="Helical" evidence="6">
    <location>
        <begin position="156"/>
        <end position="177"/>
    </location>
</feature>
<protein>
    <recommendedName>
        <fullName evidence="7">Major facilitator superfamily (MFS) profile domain-containing protein</fullName>
    </recommendedName>
</protein>
<dbReference type="PROSITE" id="PS50850">
    <property type="entry name" value="MFS"/>
    <property type="match status" value="1"/>
</dbReference>
<evidence type="ECO:0000313" key="8">
    <source>
        <dbReference type="EMBL" id="KAJ1917223.1"/>
    </source>
</evidence>
<feature type="transmembrane region" description="Helical" evidence="6">
    <location>
        <begin position="197"/>
        <end position="221"/>
    </location>
</feature>
<dbReference type="EMBL" id="JANBPT010000550">
    <property type="protein sequence ID" value="KAJ1917223.1"/>
    <property type="molecule type" value="Genomic_DNA"/>
</dbReference>
<feature type="transmembrane region" description="Helical" evidence="6">
    <location>
        <begin position="414"/>
        <end position="434"/>
    </location>
</feature>
<dbReference type="OrthoDB" id="419616at2759"/>
<dbReference type="InterPro" id="IPR001958">
    <property type="entry name" value="Tet-R_TetA/multi-R_MdtG-like"/>
</dbReference>
<feature type="transmembrane region" description="Helical" evidence="6">
    <location>
        <begin position="379"/>
        <end position="399"/>
    </location>
</feature>
<evidence type="ECO:0000313" key="9">
    <source>
        <dbReference type="Proteomes" id="UP001150569"/>
    </source>
</evidence>
<feature type="transmembrane region" description="Helical" evidence="6">
    <location>
        <begin position="64"/>
        <end position="86"/>
    </location>
</feature>
<dbReference type="PANTHER" id="PTHR23504">
    <property type="entry name" value="MAJOR FACILITATOR SUPERFAMILY DOMAIN-CONTAINING PROTEIN 10"/>
    <property type="match status" value="1"/>
</dbReference>
<feature type="transmembrane region" description="Helical" evidence="6">
    <location>
        <begin position="488"/>
        <end position="510"/>
    </location>
</feature>
<dbReference type="InterPro" id="IPR036259">
    <property type="entry name" value="MFS_trans_sf"/>
</dbReference>